<reference evidence="9" key="2">
    <citation type="submission" date="2011-01" db="EMBL/GenBank/DDBJ databases">
        <title>The complete genome of Nitratifractor salsuginis DSM 16511.</title>
        <authorList>
            <consortium name="US DOE Joint Genome Institute (JGI-PGF)"/>
            <person name="Lucas S."/>
            <person name="Copeland A."/>
            <person name="Lapidus A."/>
            <person name="Bruce D."/>
            <person name="Goodwin L."/>
            <person name="Pitluck S."/>
            <person name="Kyrpides N."/>
            <person name="Mavromatis K."/>
            <person name="Ivanova N."/>
            <person name="Mikhailova N."/>
            <person name="Zeytun A."/>
            <person name="Detter J.C."/>
            <person name="Tapia R."/>
            <person name="Han C."/>
            <person name="Land M."/>
            <person name="Hauser L."/>
            <person name="Markowitz V."/>
            <person name="Cheng J.-F."/>
            <person name="Hugenholtz P."/>
            <person name="Woyke T."/>
            <person name="Wu D."/>
            <person name="Tindall B."/>
            <person name="Schuetze A."/>
            <person name="Brambilla E."/>
            <person name="Klenk H.-P."/>
            <person name="Eisen J.A."/>
        </authorList>
    </citation>
    <scope>NUCLEOTIDE SEQUENCE [LARGE SCALE GENOMIC DNA]</scope>
    <source>
        <strain evidence="9">DSM 16511 / JCM 12458 / E9I37-1</strain>
    </source>
</reference>
<dbReference type="GO" id="GO:0009279">
    <property type="term" value="C:cell outer membrane"/>
    <property type="evidence" value="ECO:0007669"/>
    <property type="project" value="UniProtKB-SubCell"/>
</dbReference>
<keyword evidence="5" id="KW-0449">Lipoprotein</keyword>
<keyword evidence="2 6" id="KW-0732">Signal</keyword>
<keyword evidence="4" id="KW-0564">Palmitate</keyword>
<organism evidence="8 9">
    <name type="scientific">Nitratifractor salsuginis (strain DSM 16511 / JCM 12458 / E9I37-1)</name>
    <dbReference type="NCBI Taxonomy" id="749222"/>
    <lineage>
        <taxon>Bacteria</taxon>
        <taxon>Pseudomonadati</taxon>
        <taxon>Campylobacterota</taxon>
        <taxon>Epsilonproteobacteria</taxon>
        <taxon>Campylobacterales</taxon>
        <taxon>Sulfurovaceae</taxon>
        <taxon>Nitratifractor</taxon>
    </lineage>
</organism>
<evidence type="ECO:0000256" key="6">
    <source>
        <dbReference type="SAM" id="SignalP"/>
    </source>
</evidence>
<dbReference type="PANTHER" id="PTHR35603">
    <property type="match status" value="1"/>
</dbReference>
<name>E6X3I6_NITSE</name>
<dbReference type="RefSeq" id="WP_013553957.1">
    <property type="nucleotide sequence ID" value="NC_014935.1"/>
</dbReference>
<keyword evidence="3" id="KW-0472">Membrane</keyword>
<dbReference type="EMBL" id="CP002452">
    <property type="protein sequence ID" value="ADV46263.1"/>
    <property type="molecule type" value="Genomic_DNA"/>
</dbReference>
<dbReference type="PANTHER" id="PTHR35603:SF1">
    <property type="entry name" value="OUTER MEMBRANE LIPOPROTEIN SLYB"/>
    <property type="match status" value="1"/>
</dbReference>
<gene>
    <name evidence="8" type="ordered locus">Nitsa_1005</name>
</gene>
<dbReference type="InterPro" id="IPR051407">
    <property type="entry name" value="Bact_OM_lipoprot/Surf_antigen"/>
</dbReference>
<feature type="signal peptide" evidence="6">
    <location>
        <begin position="1"/>
        <end position="23"/>
    </location>
</feature>
<evidence type="ECO:0000259" key="7">
    <source>
        <dbReference type="Pfam" id="PF05433"/>
    </source>
</evidence>
<dbReference type="eggNOG" id="COG3133">
    <property type="taxonomic scope" value="Bacteria"/>
</dbReference>
<dbReference type="InterPro" id="IPR008816">
    <property type="entry name" value="Gly_zipper_2TM_dom"/>
</dbReference>
<evidence type="ECO:0000313" key="9">
    <source>
        <dbReference type="Proteomes" id="UP000008633"/>
    </source>
</evidence>
<dbReference type="AlphaFoldDB" id="E6X3I6"/>
<comment type="subcellular location">
    <subcellularLocation>
        <location evidence="1">Cell outer membrane</location>
        <topology evidence="1">Lipid-anchor</topology>
    </subcellularLocation>
</comment>
<feature type="domain" description="Glycine zipper 2TM" evidence="7">
    <location>
        <begin position="60"/>
        <end position="99"/>
    </location>
</feature>
<feature type="chain" id="PRO_5003212528" description="Glycine zipper 2TM domain-containing protein" evidence="6">
    <location>
        <begin position="24"/>
        <end position="149"/>
    </location>
</feature>
<dbReference type="KEGG" id="nsa:Nitsa_1005"/>
<sequence length="149" mass="15250">MKKSLTLAATALLALGLSGCANLYNMAPTVPATATQQAYTAKTGTVKSVRYVVVEDQSPVGTLLGAVTGAALGSTIGRGKGRTLAAVAGGVAGAYVGKEMIDKANAQELTIHLDNGRTIVVVRKGTNFYPGERVKVLYNGNSVGNVEPL</sequence>
<protein>
    <recommendedName>
        <fullName evidence="7">Glycine zipper 2TM domain-containing protein</fullName>
    </recommendedName>
</protein>
<proteinExistence type="predicted"/>
<dbReference type="OrthoDB" id="5334488at2"/>
<accession>E6X3I6</accession>
<evidence type="ECO:0000313" key="8">
    <source>
        <dbReference type="EMBL" id="ADV46263.1"/>
    </source>
</evidence>
<evidence type="ECO:0000256" key="1">
    <source>
        <dbReference type="ARBA" id="ARBA00004459"/>
    </source>
</evidence>
<evidence type="ECO:0000256" key="2">
    <source>
        <dbReference type="ARBA" id="ARBA00022729"/>
    </source>
</evidence>
<reference evidence="8 9" key="1">
    <citation type="journal article" date="2011" name="Stand. Genomic Sci.">
        <title>Complete genome sequence of Nitratifractor salsuginis type strain (E9I37-1).</title>
        <authorList>
            <person name="Anderson I."/>
            <person name="Sikorski J."/>
            <person name="Zeytun A."/>
            <person name="Nolan M."/>
            <person name="Lapidus A."/>
            <person name="Lucas S."/>
            <person name="Hammon N."/>
            <person name="Deshpande S."/>
            <person name="Cheng J.F."/>
            <person name="Tapia R."/>
            <person name="Han C."/>
            <person name="Goodwin L."/>
            <person name="Pitluck S."/>
            <person name="Liolios K."/>
            <person name="Pagani I."/>
            <person name="Ivanova N."/>
            <person name="Huntemann M."/>
            <person name="Mavromatis K."/>
            <person name="Ovchinikova G."/>
            <person name="Pati A."/>
            <person name="Chen A."/>
            <person name="Palaniappan K."/>
            <person name="Land M."/>
            <person name="Hauser L."/>
            <person name="Brambilla E.M."/>
            <person name="Ngatchou-Djao O.D."/>
            <person name="Rohde M."/>
            <person name="Tindall B.J."/>
            <person name="Goker M."/>
            <person name="Detter J.C."/>
            <person name="Woyke T."/>
            <person name="Bristow J."/>
            <person name="Eisen J.A."/>
            <person name="Markowitz V."/>
            <person name="Hugenholtz P."/>
            <person name="Klenk H.P."/>
            <person name="Kyrpides N.C."/>
        </authorList>
    </citation>
    <scope>NUCLEOTIDE SEQUENCE [LARGE SCALE GENOMIC DNA]</scope>
    <source>
        <strain evidence="9">DSM 16511 / JCM 12458 / E9I37-1</strain>
    </source>
</reference>
<keyword evidence="9" id="KW-1185">Reference proteome</keyword>
<evidence type="ECO:0000256" key="4">
    <source>
        <dbReference type="ARBA" id="ARBA00023139"/>
    </source>
</evidence>
<dbReference type="STRING" id="749222.Nitsa_1005"/>
<dbReference type="HOGENOM" id="CLU_090265_6_0_7"/>
<evidence type="ECO:0000256" key="3">
    <source>
        <dbReference type="ARBA" id="ARBA00023136"/>
    </source>
</evidence>
<evidence type="ECO:0000256" key="5">
    <source>
        <dbReference type="ARBA" id="ARBA00023288"/>
    </source>
</evidence>
<dbReference type="PROSITE" id="PS51257">
    <property type="entry name" value="PROKAR_LIPOPROTEIN"/>
    <property type="match status" value="1"/>
</dbReference>
<dbReference type="Pfam" id="PF05433">
    <property type="entry name" value="Rick_17kDa_Anti"/>
    <property type="match status" value="1"/>
</dbReference>
<dbReference type="Proteomes" id="UP000008633">
    <property type="component" value="Chromosome"/>
</dbReference>